<evidence type="ECO:0000256" key="8">
    <source>
        <dbReference type="ARBA" id="ARBA00023306"/>
    </source>
</evidence>
<dbReference type="GO" id="GO:0009254">
    <property type="term" value="P:peptidoglycan turnover"/>
    <property type="evidence" value="ECO:0007669"/>
    <property type="project" value="UniProtKB-UniRule"/>
</dbReference>
<feature type="active site" description="Nucleophile" evidence="10">
    <location>
        <position position="263"/>
    </location>
</feature>
<feature type="binding site" evidence="10">
    <location>
        <position position="70"/>
    </location>
    <ligand>
        <name>substrate</name>
    </ligand>
</feature>
<evidence type="ECO:0000256" key="1">
    <source>
        <dbReference type="ARBA" id="ARBA00001231"/>
    </source>
</evidence>
<dbReference type="OrthoDB" id="9786661at2"/>
<keyword evidence="3 10" id="KW-0132">Cell division</keyword>
<keyword evidence="8 10" id="KW-0131">Cell cycle</keyword>
<keyword evidence="6 10" id="KW-0573">Peptidoglycan synthesis</keyword>
<evidence type="ECO:0000256" key="6">
    <source>
        <dbReference type="ARBA" id="ARBA00022984"/>
    </source>
</evidence>
<gene>
    <name evidence="10 12" type="primary">nagZ</name>
    <name evidence="12" type="ORF">E8K88_00670</name>
</gene>
<dbReference type="GO" id="GO:0005975">
    <property type="term" value="P:carbohydrate metabolic process"/>
    <property type="evidence" value="ECO:0007669"/>
    <property type="project" value="InterPro"/>
</dbReference>
<dbReference type="Proteomes" id="UP000306236">
    <property type="component" value="Unassembled WGS sequence"/>
</dbReference>
<reference evidence="12 13" key="1">
    <citation type="submission" date="2019-04" db="EMBL/GenBank/DDBJ databases">
        <title>Lampropedia sp YIM MLB12 draf genome.</title>
        <authorList>
            <person name="Wang Y.-X."/>
        </authorList>
    </citation>
    <scope>NUCLEOTIDE SEQUENCE [LARGE SCALE GENOMIC DNA]</scope>
    <source>
        <strain evidence="12 13">YIM MLB12</strain>
    </source>
</reference>
<evidence type="ECO:0000256" key="7">
    <source>
        <dbReference type="ARBA" id="ARBA00023295"/>
    </source>
</evidence>
<dbReference type="AlphaFoldDB" id="A0A4S5BUJ6"/>
<dbReference type="GO" id="GO:0008360">
    <property type="term" value="P:regulation of cell shape"/>
    <property type="evidence" value="ECO:0007669"/>
    <property type="project" value="UniProtKB-KW"/>
</dbReference>
<feature type="binding site" evidence="10">
    <location>
        <position position="62"/>
    </location>
    <ligand>
        <name>substrate</name>
    </ligand>
</feature>
<dbReference type="HAMAP" id="MF_00364">
    <property type="entry name" value="NagZ"/>
    <property type="match status" value="1"/>
</dbReference>
<dbReference type="SUPFAM" id="SSF51445">
    <property type="entry name" value="(Trans)glycosidases"/>
    <property type="match status" value="1"/>
</dbReference>
<evidence type="ECO:0000256" key="3">
    <source>
        <dbReference type="ARBA" id="ARBA00022618"/>
    </source>
</evidence>
<dbReference type="InterPro" id="IPR017853">
    <property type="entry name" value="GH"/>
</dbReference>
<keyword evidence="5 10" id="KW-0133">Cell shape</keyword>
<keyword evidence="2 10" id="KW-0963">Cytoplasm</keyword>
<evidence type="ECO:0000256" key="4">
    <source>
        <dbReference type="ARBA" id="ARBA00022801"/>
    </source>
</evidence>
<evidence type="ECO:0000256" key="9">
    <source>
        <dbReference type="ARBA" id="ARBA00023316"/>
    </source>
</evidence>
<evidence type="ECO:0000256" key="2">
    <source>
        <dbReference type="ARBA" id="ARBA00022490"/>
    </source>
</evidence>
<keyword evidence="13" id="KW-1185">Reference proteome</keyword>
<dbReference type="Pfam" id="PF00933">
    <property type="entry name" value="Glyco_hydro_3"/>
    <property type="match status" value="1"/>
</dbReference>
<proteinExistence type="inferred from homology"/>
<keyword evidence="9 10" id="KW-0961">Cell wall biogenesis/degradation</keyword>
<evidence type="ECO:0000256" key="5">
    <source>
        <dbReference type="ARBA" id="ARBA00022960"/>
    </source>
</evidence>
<dbReference type="PANTHER" id="PTHR30480">
    <property type="entry name" value="BETA-HEXOSAMINIDASE-RELATED"/>
    <property type="match status" value="1"/>
</dbReference>
<keyword evidence="7 10" id="KW-0326">Glycosidase</keyword>
<comment type="caution">
    <text evidence="12">The sequence shown here is derived from an EMBL/GenBank/DDBJ whole genome shotgun (WGS) entry which is preliminary data.</text>
</comment>
<dbReference type="InterPro" id="IPR022956">
    <property type="entry name" value="Beta_hexosaminidase_bac"/>
</dbReference>
<evidence type="ECO:0000259" key="11">
    <source>
        <dbReference type="Pfam" id="PF00933"/>
    </source>
</evidence>
<dbReference type="GO" id="GO:0071555">
    <property type="term" value="P:cell wall organization"/>
    <property type="evidence" value="ECO:0007669"/>
    <property type="project" value="UniProtKB-KW"/>
</dbReference>
<dbReference type="GO" id="GO:0009252">
    <property type="term" value="P:peptidoglycan biosynthetic process"/>
    <property type="evidence" value="ECO:0007669"/>
    <property type="project" value="UniProtKB-KW"/>
</dbReference>
<name>A0A4S5BUJ6_9BURK</name>
<feature type="binding site" evidence="10">
    <location>
        <begin position="180"/>
        <end position="181"/>
    </location>
    <ligand>
        <name>substrate</name>
    </ligand>
</feature>
<comment type="similarity">
    <text evidence="10">Belongs to the glycosyl hydrolase 3 family. NagZ subfamily.</text>
</comment>
<feature type="domain" description="Glycoside hydrolase family 3 N-terminal" evidence="11">
    <location>
        <begin position="8"/>
        <end position="322"/>
    </location>
</feature>
<evidence type="ECO:0000313" key="13">
    <source>
        <dbReference type="Proteomes" id="UP000306236"/>
    </source>
</evidence>
<feature type="site" description="Important for catalytic activity" evidence="10">
    <location>
        <position position="191"/>
    </location>
</feature>
<evidence type="ECO:0000313" key="12">
    <source>
        <dbReference type="EMBL" id="THJ36597.1"/>
    </source>
</evidence>
<dbReference type="NCBIfam" id="NF003740">
    <property type="entry name" value="PRK05337.1"/>
    <property type="match status" value="1"/>
</dbReference>
<dbReference type="EMBL" id="SSWX01000001">
    <property type="protein sequence ID" value="THJ36597.1"/>
    <property type="molecule type" value="Genomic_DNA"/>
</dbReference>
<organism evidence="12 13">
    <name type="scientific">Lampropedia aestuarii</name>
    <dbReference type="NCBI Taxonomy" id="2562762"/>
    <lineage>
        <taxon>Bacteria</taxon>
        <taxon>Pseudomonadati</taxon>
        <taxon>Pseudomonadota</taxon>
        <taxon>Betaproteobacteria</taxon>
        <taxon>Burkholderiales</taxon>
        <taxon>Comamonadaceae</taxon>
        <taxon>Lampropedia</taxon>
    </lineage>
</organism>
<feature type="binding site" evidence="10">
    <location>
        <position position="150"/>
    </location>
    <ligand>
        <name>substrate</name>
    </ligand>
</feature>
<dbReference type="InterPro" id="IPR050226">
    <property type="entry name" value="NagZ_Beta-hexosaminidase"/>
</dbReference>
<dbReference type="GO" id="GO:0051301">
    <property type="term" value="P:cell division"/>
    <property type="evidence" value="ECO:0007669"/>
    <property type="project" value="UniProtKB-KW"/>
</dbReference>
<dbReference type="InterPro" id="IPR036962">
    <property type="entry name" value="Glyco_hydro_3_N_sf"/>
</dbReference>
<dbReference type="UniPathway" id="UPA00544"/>
<feature type="active site" description="Proton donor/acceptor" evidence="10">
    <location>
        <position position="193"/>
    </location>
</feature>
<dbReference type="EC" id="3.2.1.52" evidence="10"/>
<comment type="subcellular location">
    <subcellularLocation>
        <location evidence="10">Cytoplasm</location>
    </subcellularLocation>
</comment>
<comment type="pathway">
    <text evidence="10">Cell wall biogenesis; peptidoglycan recycling.</text>
</comment>
<evidence type="ECO:0000256" key="10">
    <source>
        <dbReference type="HAMAP-Rule" id="MF_00364"/>
    </source>
</evidence>
<accession>A0A4S5BUJ6</accession>
<dbReference type="GO" id="GO:0004563">
    <property type="term" value="F:beta-N-acetylhexosaminidase activity"/>
    <property type="evidence" value="ECO:0007669"/>
    <property type="project" value="UniProtKB-UniRule"/>
</dbReference>
<sequence length="363" mass="39243">MHAPLMIDIEGTQLDSIDRERLAHPLVGGLTLFARNWADRQQLVQLCADIKAVRSDLLIAVDQEGGRVQRFRTDGFTPLAPMRALGRMWDKDDTSGLHRKLPGSGAMAAVNAATAVGYVLASELRACGVDMSFAPVVDLDWGGSTVIGDRALHRDARVVSMLAKAVMQGLLQAGMAHCAKHFPGHGHVVADSHVAIPVDERSLTAILSEDAAPYQWLRSSLTAVMAAHVVYRKVDPRPAGFSARWLQDVLRERLGFDGAIFSDDLSMEGARRMGGHNLSAVEAGVAALNAGCDLLLLCNQSLGGGAKLDAWIDGMEQALAQGDWRCNPQSEQRRLALLPQAAPLAWDELMQHPAYLQALEQLP</sequence>
<comment type="function">
    <text evidence="10">Plays a role in peptidoglycan recycling by cleaving the terminal beta-1,4-linked N-acetylglucosamine (GlcNAc) from peptide-linked peptidoglycan fragments, giving rise to free GlcNAc, anhydro-N-acetylmuramic acid and anhydro-N-acetylmuramic acid-linked peptides.</text>
</comment>
<protein>
    <recommendedName>
        <fullName evidence="10">Beta-hexosaminidase</fullName>
        <ecNumber evidence="10">3.2.1.52</ecNumber>
    </recommendedName>
    <alternativeName>
        <fullName evidence="10">Beta-N-acetylhexosaminidase</fullName>
    </alternativeName>
    <alternativeName>
        <fullName evidence="10">N-acetyl-beta-glucosaminidase</fullName>
    </alternativeName>
</protein>
<keyword evidence="4 10" id="KW-0378">Hydrolase</keyword>
<dbReference type="InterPro" id="IPR001764">
    <property type="entry name" value="Glyco_hydro_3_N"/>
</dbReference>
<dbReference type="Gene3D" id="3.20.20.300">
    <property type="entry name" value="Glycoside hydrolase, family 3, N-terminal domain"/>
    <property type="match status" value="1"/>
</dbReference>
<comment type="catalytic activity">
    <reaction evidence="1 10">
        <text>Hydrolysis of terminal non-reducing N-acetyl-D-hexosamine residues in N-acetyl-beta-D-hexosaminides.</text>
        <dbReference type="EC" id="3.2.1.52"/>
    </reaction>
</comment>
<dbReference type="PANTHER" id="PTHR30480:SF13">
    <property type="entry name" value="BETA-HEXOSAMINIDASE"/>
    <property type="match status" value="1"/>
</dbReference>
<dbReference type="GO" id="GO:0005737">
    <property type="term" value="C:cytoplasm"/>
    <property type="evidence" value="ECO:0007669"/>
    <property type="project" value="UniProtKB-SubCell"/>
</dbReference>